<dbReference type="InterPro" id="IPR007060">
    <property type="entry name" value="FtsL/DivIC"/>
</dbReference>
<protein>
    <submittedName>
        <fullName evidence="3">Cell division protein FtsB</fullName>
    </submittedName>
</protein>
<keyword evidence="2" id="KW-0812">Transmembrane</keyword>
<gene>
    <name evidence="3" type="ORF">EV385_3949</name>
</gene>
<evidence type="ECO:0000256" key="1">
    <source>
        <dbReference type="SAM" id="MobiDB-lite"/>
    </source>
</evidence>
<keyword evidence="3" id="KW-0132">Cell division</keyword>
<sequence length="213" mass="22863">MTQRRTPSGQGPSRRPGQAGRPGGRAAVRPTRSATRDTGDIRIEPRASAVRVPAARAGRGGDRAGSRPAAARRTAATGATKRTVAPRPRAFTGRATVLIAVLVILALAYTYPVRVYLAQESQIARMEAAQAAQQATIQGLTEEVEKWQDPEYVRIQARDRLFYVRPGEVPLLVLNDPAGAARDAGKPPPAPAPDRWYDTLWSSVAAADTPPKK</sequence>
<name>A0A4Q7ZM92_9ACTN</name>
<feature type="compositionally biased region" description="Low complexity" evidence="1">
    <location>
        <begin position="46"/>
        <end position="57"/>
    </location>
</feature>
<evidence type="ECO:0000256" key="2">
    <source>
        <dbReference type="SAM" id="Phobius"/>
    </source>
</evidence>
<reference evidence="3 4" key="1">
    <citation type="submission" date="2019-02" db="EMBL/GenBank/DDBJ databases">
        <title>Sequencing the genomes of 1000 actinobacteria strains.</title>
        <authorList>
            <person name="Klenk H.-P."/>
        </authorList>
    </citation>
    <scope>NUCLEOTIDE SEQUENCE [LARGE SCALE GENOMIC DNA]</scope>
    <source>
        <strain evidence="3 4">DSM 45162</strain>
    </source>
</reference>
<dbReference type="GO" id="GO:0051301">
    <property type="term" value="P:cell division"/>
    <property type="evidence" value="ECO:0007669"/>
    <property type="project" value="UniProtKB-KW"/>
</dbReference>
<feature type="compositionally biased region" description="Low complexity" evidence="1">
    <location>
        <begin position="9"/>
        <end position="32"/>
    </location>
</feature>
<dbReference type="Proteomes" id="UP000292564">
    <property type="component" value="Unassembled WGS sequence"/>
</dbReference>
<comment type="caution">
    <text evidence="3">The sequence shown here is derived from an EMBL/GenBank/DDBJ whole genome shotgun (WGS) entry which is preliminary data.</text>
</comment>
<keyword evidence="4" id="KW-1185">Reference proteome</keyword>
<dbReference type="AlphaFoldDB" id="A0A4Q7ZM92"/>
<accession>A0A4Q7ZM92</accession>
<keyword evidence="3" id="KW-0131">Cell cycle</keyword>
<evidence type="ECO:0000313" key="3">
    <source>
        <dbReference type="EMBL" id="RZU52108.1"/>
    </source>
</evidence>
<proteinExistence type="predicted"/>
<organism evidence="3 4">
    <name type="scientific">Krasilnikovia cinnamomea</name>
    <dbReference type="NCBI Taxonomy" id="349313"/>
    <lineage>
        <taxon>Bacteria</taxon>
        <taxon>Bacillati</taxon>
        <taxon>Actinomycetota</taxon>
        <taxon>Actinomycetes</taxon>
        <taxon>Micromonosporales</taxon>
        <taxon>Micromonosporaceae</taxon>
        <taxon>Krasilnikovia</taxon>
    </lineage>
</organism>
<dbReference type="Pfam" id="PF04977">
    <property type="entry name" value="DivIC"/>
    <property type="match status" value="1"/>
</dbReference>
<feature type="compositionally biased region" description="Basic and acidic residues" evidence="1">
    <location>
        <begin position="34"/>
        <end position="45"/>
    </location>
</feature>
<dbReference type="EMBL" id="SHKY01000001">
    <property type="protein sequence ID" value="RZU52108.1"/>
    <property type="molecule type" value="Genomic_DNA"/>
</dbReference>
<evidence type="ECO:0000313" key="4">
    <source>
        <dbReference type="Proteomes" id="UP000292564"/>
    </source>
</evidence>
<feature type="compositionally biased region" description="Low complexity" evidence="1">
    <location>
        <begin position="66"/>
        <end position="83"/>
    </location>
</feature>
<keyword evidence="2" id="KW-0472">Membrane</keyword>
<keyword evidence="2" id="KW-1133">Transmembrane helix</keyword>
<feature type="transmembrane region" description="Helical" evidence="2">
    <location>
        <begin position="91"/>
        <end position="111"/>
    </location>
</feature>
<feature type="region of interest" description="Disordered" evidence="1">
    <location>
        <begin position="1"/>
        <end position="83"/>
    </location>
</feature>
<dbReference type="RefSeq" id="WP_130510768.1">
    <property type="nucleotide sequence ID" value="NZ_SHKY01000001.1"/>
</dbReference>
<dbReference type="OrthoDB" id="5187715at2"/>